<proteinExistence type="predicted"/>
<dbReference type="EMBL" id="CP031222">
    <property type="protein sequence ID" value="AXI02996.1"/>
    <property type="molecule type" value="Genomic_DNA"/>
</dbReference>
<gene>
    <name evidence="1" type="ORF">HYN46_09190</name>
</gene>
<name>A0A345P6T7_9GAMM</name>
<evidence type="ECO:0000313" key="1">
    <source>
        <dbReference type="EMBL" id="AXI02996.1"/>
    </source>
</evidence>
<reference evidence="1 2" key="1">
    <citation type="submission" date="2018-07" db="EMBL/GenBank/DDBJ databases">
        <title>Genome sequencing of Moraxellaceae gen. HYN0046.</title>
        <authorList>
            <person name="Kim M."/>
            <person name="Yi H."/>
        </authorList>
    </citation>
    <scope>NUCLEOTIDE SEQUENCE [LARGE SCALE GENOMIC DNA]</scope>
    <source>
        <strain evidence="1 2">HYN0046</strain>
    </source>
</reference>
<dbReference type="AlphaFoldDB" id="A0A345P6T7"/>
<keyword evidence="2" id="KW-1185">Reference proteome</keyword>
<evidence type="ECO:0008006" key="3">
    <source>
        <dbReference type="Google" id="ProtNLM"/>
    </source>
</evidence>
<evidence type="ECO:0000313" key="2">
    <source>
        <dbReference type="Proteomes" id="UP000253940"/>
    </source>
</evidence>
<dbReference type="RefSeq" id="WP_114899106.1">
    <property type="nucleotide sequence ID" value="NZ_CP031222.1"/>
</dbReference>
<dbReference type="Proteomes" id="UP000253940">
    <property type="component" value="Chromosome"/>
</dbReference>
<organism evidence="1 2">
    <name type="scientific">Aquirhabdus parva</name>
    <dbReference type="NCBI Taxonomy" id="2283318"/>
    <lineage>
        <taxon>Bacteria</taxon>
        <taxon>Pseudomonadati</taxon>
        <taxon>Pseudomonadota</taxon>
        <taxon>Gammaproteobacteria</taxon>
        <taxon>Moraxellales</taxon>
        <taxon>Moraxellaceae</taxon>
        <taxon>Aquirhabdus</taxon>
    </lineage>
</organism>
<dbReference type="KEGG" id="mbah:HYN46_09190"/>
<dbReference type="OrthoDB" id="6702017at2"/>
<sequence>MSVKSSPISSTTQRIVPSAQKAYVGLMMDVIARALVSASQIDGELHGELEGFKAGTTIQMIVLPKGANFTIQVQEDKTLKRVDLGDQKPDLSVKFKHVSHAFLVFSFQESTAQAYANDRMVVDGDTGYATRFVRCLNQLEALILPKLVADLAVKRYPTELGIGEKFNKAAQIYLNVAGSYAELLPKAAQLLSQTLSNKTIKRS</sequence>
<accession>A0A345P6T7</accession>
<protein>
    <recommendedName>
        <fullName evidence="3">SCP2 domain-containing protein</fullName>
    </recommendedName>
</protein>